<dbReference type="EMBL" id="CP045929">
    <property type="protein sequence ID" value="QGK68690.1"/>
    <property type="molecule type" value="Genomic_DNA"/>
</dbReference>
<gene>
    <name evidence="1" type="ORF">GIY23_03195</name>
</gene>
<name>A0A5Q3Q4D1_9PSEU</name>
<evidence type="ECO:0000313" key="2">
    <source>
        <dbReference type="Proteomes" id="UP000371041"/>
    </source>
</evidence>
<organism evidence="1 2">
    <name type="scientific">Allosaccharopolyspora coralli</name>
    <dbReference type="NCBI Taxonomy" id="2665642"/>
    <lineage>
        <taxon>Bacteria</taxon>
        <taxon>Bacillati</taxon>
        <taxon>Actinomycetota</taxon>
        <taxon>Actinomycetes</taxon>
        <taxon>Pseudonocardiales</taxon>
        <taxon>Pseudonocardiaceae</taxon>
        <taxon>Allosaccharopolyspora</taxon>
    </lineage>
</organism>
<dbReference type="AlphaFoldDB" id="A0A5Q3Q4D1"/>
<evidence type="ECO:0008006" key="3">
    <source>
        <dbReference type="Google" id="ProtNLM"/>
    </source>
</evidence>
<accession>A0A5Q3Q4D1</accession>
<evidence type="ECO:0000313" key="1">
    <source>
        <dbReference type="EMBL" id="QGK68690.1"/>
    </source>
</evidence>
<protein>
    <recommendedName>
        <fullName evidence="3">Abi family protein</fullName>
    </recommendedName>
</protein>
<dbReference type="RefSeq" id="WP_154075299.1">
    <property type="nucleotide sequence ID" value="NZ_CP045929.1"/>
</dbReference>
<dbReference type="KEGG" id="sace:GIY23_03195"/>
<sequence>MVKVRGFACVAIRNAVHGVLAEHFDRADWWNTPGLDARAVSTARDEEDKLAARLPKVTADDVVAALSFGFWSSMLGGPKGALEQNLYWQRCLHRAFPGWTHRPNDARGRKAFLRRIELLRKFRNRVAHHEPIHARDLRKDHDRILDVAALIHPDLASFLRGHSRVPDVLARRTAAVEDGVCQF</sequence>
<dbReference type="Proteomes" id="UP000371041">
    <property type="component" value="Chromosome"/>
</dbReference>
<keyword evidence="2" id="KW-1185">Reference proteome</keyword>
<reference evidence="2" key="1">
    <citation type="submission" date="2019-11" db="EMBL/GenBank/DDBJ databases">
        <title>The complete genome sequence of Saccharopolyspora sp. E2A.</title>
        <authorList>
            <person name="Zhang G."/>
        </authorList>
    </citation>
    <scope>NUCLEOTIDE SEQUENCE [LARGE SCALE GENOMIC DNA]</scope>
    <source>
        <strain evidence="2">E2A</strain>
    </source>
</reference>
<proteinExistence type="predicted"/>